<dbReference type="Proteomes" id="UP000518300">
    <property type="component" value="Unassembled WGS sequence"/>
</dbReference>
<keyword evidence="1" id="KW-0812">Transmembrane</keyword>
<dbReference type="RefSeq" id="WP_169347500.1">
    <property type="nucleotide sequence ID" value="NZ_JABBJJ010000128.1"/>
</dbReference>
<keyword evidence="3" id="KW-1185">Reference proteome</keyword>
<proteinExistence type="predicted"/>
<name>A0A848LKK3_9BACT</name>
<dbReference type="EMBL" id="JABBJJ010000128">
    <property type="protein sequence ID" value="NMO18230.1"/>
    <property type="molecule type" value="Genomic_DNA"/>
</dbReference>
<feature type="transmembrane region" description="Helical" evidence="1">
    <location>
        <begin position="233"/>
        <end position="258"/>
    </location>
</feature>
<feature type="transmembrane region" description="Helical" evidence="1">
    <location>
        <begin position="119"/>
        <end position="147"/>
    </location>
</feature>
<gene>
    <name evidence="2" type="ORF">HG543_25725</name>
</gene>
<dbReference type="AlphaFoldDB" id="A0A848LKK3"/>
<sequence length="335" mass="35063">MAEMDFGGGTRALCALHPGQAAASTCTRCGNFMCDTCSVGGTQALCPGCCERAGVRHTFALRRDTWTVSTLMDACWEAFKREWVMVSVGVLVVIAASFAGQIVSQILSMMGGVVDNIAVTVLFAIVGYIASTVVQGVVSIGFMRMLMDVLNGGKADLMRIFSQLHKTVPYLLTTLLMFALMLPLLLVVVGAGLGTLAATVGLGALDGIDWTALNGPNPSGQVVEDVASLAPGFIAAGLVAVALYIFPGLWLITPLLLVQPELAHTENPTAMGTLRRCFAYARGERLPMVGTVLLGSLAMLAGVFACCVGMIPAAGFFNLMVAGLYLTLRNGADEA</sequence>
<comment type="caution">
    <text evidence="2">The sequence shown here is derived from an EMBL/GenBank/DDBJ whole genome shotgun (WGS) entry which is preliminary data.</text>
</comment>
<accession>A0A848LKK3</accession>
<feature type="transmembrane region" description="Helical" evidence="1">
    <location>
        <begin position="292"/>
        <end position="317"/>
    </location>
</feature>
<reference evidence="2 3" key="1">
    <citation type="submission" date="2020-04" db="EMBL/GenBank/DDBJ databases">
        <title>Draft genome of Pyxidicoccus fallax type strain.</title>
        <authorList>
            <person name="Whitworth D.E."/>
        </authorList>
    </citation>
    <scope>NUCLEOTIDE SEQUENCE [LARGE SCALE GENOMIC DNA]</scope>
    <source>
        <strain evidence="2 3">DSM 14698</strain>
    </source>
</reference>
<feature type="transmembrane region" description="Helical" evidence="1">
    <location>
        <begin position="83"/>
        <end position="107"/>
    </location>
</feature>
<feature type="transmembrane region" description="Helical" evidence="1">
    <location>
        <begin position="168"/>
        <end position="193"/>
    </location>
</feature>
<protein>
    <recommendedName>
        <fullName evidence="4">B box-type domain-containing protein</fullName>
    </recommendedName>
</protein>
<keyword evidence="1" id="KW-1133">Transmembrane helix</keyword>
<organism evidence="2 3">
    <name type="scientific">Pyxidicoccus fallax</name>
    <dbReference type="NCBI Taxonomy" id="394095"/>
    <lineage>
        <taxon>Bacteria</taxon>
        <taxon>Pseudomonadati</taxon>
        <taxon>Myxococcota</taxon>
        <taxon>Myxococcia</taxon>
        <taxon>Myxococcales</taxon>
        <taxon>Cystobacterineae</taxon>
        <taxon>Myxococcaceae</taxon>
        <taxon>Pyxidicoccus</taxon>
    </lineage>
</organism>
<evidence type="ECO:0000256" key="1">
    <source>
        <dbReference type="SAM" id="Phobius"/>
    </source>
</evidence>
<keyword evidence="1" id="KW-0472">Membrane</keyword>
<evidence type="ECO:0000313" key="3">
    <source>
        <dbReference type="Proteomes" id="UP000518300"/>
    </source>
</evidence>
<evidence type="ECO:0008006" key="4">
    <source>
        <dbReference type="Google" id="ProtNLM"/>
    </source>
</evidence>
<evidence type="ECO:0000313" key="2">
    <source>
        <dbReference type="EMBL" id="NMO18230.1"/>
    </source>
</evidence>